<gene>
    <name evidence="2" type="ORF">CCMA1212_004095</name>
</gene>
<keyword evidence="1" id="KW-0472">Membrane</keyword>
<dbReference type="RefSeq" id="XP_073560365.1">
    <property type="nucleotide sequence ID" value="XM_073701414.1"/>
</dbReference>
<keyword evidence="3" id="KW-1185">Reference proteome</keyword>
<reference evidence="2 3" key="1">
    <citation type="submission" date="2018-01" db="EMBL/GenBank/DDBJ databases">
        <title>Genome characterization of the sugarcane-associated fungus Trichoderma ghanense CCMA-1212 and their application in lignocelulose bioconversion.</title>
        <authorList>
            <person name="Steindorff A.S."/>
            <person name="Mendes T.D."/>
            <person name="Vilela E.S.D."/>
            <person name="Rodrigues D.S."/>
            <person name="Formighieri E.F."/>
            <person name="Melo I.S."/>
            <person name="Favaro L.C.L."/>
        </authorList>
    </citation>
    <scope>NUCLEOTIDE SEQUENCE [LARGE SCALE GENOMIC DNA]</scope>
    <source>
        <strain evidence="2 3">CCMA-1212</strain>
    </source>
</reference>
<feature type="transmembrane region" description="Helical" evidence="1">
    <location>
        <begin position="64"/>
        <end position="82"/>
    </location>
</feature>
<accession>A0ABY2H7D5</accession>
<keyword evidence="1" id="KW-0812">Transmembrane</keyword>
<dbReference type="GeneID" id="300575864"/>
<keyword evidence="1" id="KW-1133">Transmembrane helix</keyword>
<sequence length="125" mass="14221">MITAALRRSIEKMDALTHLLTVRCTETQESNTCEKPASQSGILIAVVVTTGQPDLLTGLVSSPWSRLLLLGSLLLVLFWLWLRRRKIDKLEEASDPFELAAYGIEQPIAQRQRRRDYLRNLMGKK</sequence>
<evidence type="ECO:0000313" key="2">
    <source>
        <dbReference type="EMBL" id="TFB04164.1"/>
    </source>
</evidence>
<dbReference type="Proteomes" id="UP001642720">
    <property type="component" value="Unassembled WGS sequence"/>
</dbReference>
<evidence type="ECO:0000313" key="3">
    <source>
        <dbReference type="Proteomes" id="UP001642720"/>
    </source>
</evidence>
<organism evidence="2 3">
    <name type="scientific">Trichoderma ghanense</name>
    <dbReference type="NCBI Taxonomy" id="65468"/>
    <lineage>
        <taxon>Eukaryota</taxon>
        <taxon>Fungi</taxon>
        <taxon>Dikarya</taxon>
        <taxon>Ascomycota</taxon>
        <taxon>Pezizomycotina</taxon>
        <taxon>Sordariomycetes</taxon>
        <taxon>Hypocreomycetidae</taxon>
        <taxon>Hypocreales</taxon>
        <taxon>Hypocreaceae</taxon>
        <taxon>Trichoderma</taxon>
    </lineage>
</organism>
<protein>
    <submittedName>
        <fullName evidence="2">Uncharacterized protein</fullName>
    </submittedName>
</protein>
<comment type="caution">
    <text evidence="2">The sequence shown here is derived from an EMBL/GenBank/DDBJ whole genome shotgun (WGS) entry which is preliminary data.</text>
</comment>
<proteinExistence type="predicted"/>
<dbReference type="EMBL" id="PPTA01000004">
    <property type="protein sequence ID" value="TFB04164.1"/>
    <property type="molecule type" value="Genomic_DNA"/>
</dbReference>
<evidence type="ECO:0000256" key="1">
    <source>
        <dbReference type="SAM" id="Phobius"/>
    </source>
</evidence>
<name>A0ABY2H7D5_9HYPO</name>